<evidence type="ECO:0000256" key="1">
    <source>
        <dbReference type="ARBA" id="ARBA00023172"/>
    </source>
</evidence>
<dbReference type="Gene3D" id="1.10.443.10">
    <property type="entry name" value="Intergrase catalytic core"/>
    <property type="match status" value="1"/>
</dbReference>
<reference evidence="4" key="1">
    <citation type="submission" date="2016-10" db="EMBL/GenBank/DDBJ databases">
        <authorList>
            <person name="Varghese N."/>
            <person name="Submissions S."/>
        </authorList>
    </citation>
    <scope>NUCLEOTIDE SEQUENCE [LARGE SCALE GENOMIC DNA]</scope>
    <source>
        <strain evidence="4">DSM 13490</strain>
    </source>
</reference>
<accession>A0A1H3F1W4</accession>
<dbReference type="GO" id="GO:0006310">
    <property type="term" value="P:DNA recombination"/>
    <property type="evidence" value="ECO:0007669"/>
    <property type="project" value="UniProtKB-KW"/>
</dbReference>
<dbReference type="InterPro" id="IPR013762">
    <property type="entry name" value="Integrase-like_cat_sf"/>
</dbReference>
<evidence type="ECO:0000313" key="4">
    <source>
        <dbReference type="Proteomes" id="UP000199266"/>
    </source>
</evidence>
<feature type="domain" description="Tyr recombinase" evidence="2">
    <location>
        <begin position="2"/>
        <end position="121"/>
    </location>
</feature>
<sequence length="121" mass="13693">MEFVQPIRDKKKIQQLKAILKGRNYRDYALFTLGINSGLRVSDLLGLKVSCVLDEKDRIKDRITIREDKTGKVKDFPVGETAKKALKKYLGDTKNLNKEGYLSLPGRRITAPFPESKPIGS</sequence>
<dbReference type="RefSeq" id="WP_234945443.1">
    <property type="nucleotide sequence ID" value="NZ_FNPD01000004.1"/>
</dbReference>
<dbReference type="GO" id="GO:0015074">
    <property type="term" value="P:DNA integration"/>
    <property type="evidence" value="ECO:0007669"/>
    <property type="project" value="InterPro"/>
</dbReference>
<dbReference type="PROSITE" id="PS51898">
    <property type="entry name" value="TYR_RECOMBINASE"/>
    <property type="match status" value="1"/>
</dbReference>
<dbReference type="GO" id="GO:0003677">
    <property type="term" value="F:DNA binding"/>
    <property type="evidence" value="ECO:0007669"/>
    <property type="project" value="InterPro"/>
</dbReference>
<dbReference type="SUPFAM" id="SSF56349">
    <property type="entry name" value="DNA breaking-rejoining enzymes"/>
    <property type="match status" value="1"/>
</dbReference>
<dbReference type="InterPro" id="IPR011010">
    <property type="entry name" value="DNA_brk_join_enz"/>
</dbReference>
<proteinExistence type="predicted"/>
<dbReference type="Proteomes" id="UP000199266">
    <property type="component" value="Unassembled WGS sequence"/>
</dbReference>
<evidence type="ECO:0000259" key="2">
    <source>
        <dbReference type="PROSITE" id="PS51898"/>
    </source>
</evidence>
<keyword evidence="1" id="KW-0233">DNA recombination</keyword>
<dbReference type="EMBL" id="FNPD01000004">
    <property type="protein sequence ID" value="SDX84209.1"/>
    <property type="molecule type" value="Genomic_DNA"/>
</dbReference>
<organism evidence="3 4">
    <name type="scientific">Acetomicrobium thermoterrenum DSM 13490</name>
    <dbReference type="NCBI Taxonomy" id="1120987"/>
    <lineage>
        <taxon>Bacteria</taxon>
        <taxon>Thermotogati</taxon>
        <taxon>Synergistota</taxon>
        <taxon>Synergistia</taxon>
        <taxon>Synergistales</taxon>
        <taxon>Acetomicrobiaceae</taxon>
        <taxon>Acetomicrobium</taxon>
    </lineage>
</organism>
<name>A0A1H3F1W4_9BACT</name>
<keyword evidence="4" id="KW-1185">Reference proteome</keyword>
<dbReference type="InterPro" id="IPR002104">
    <property type="entry name" value="Integrase_catalytic"/>
</dbReference>
<dbReference type="AlphaFoldDB" id="A0A1H3F1W4"/>
<protein>
    <submittedName>
        <fullName evidence="3">Phage integrase family protein</fullName>
    </submittedName>
</protein>
<dbReference type="Pfam" id="PF00589">
    <property type="entry name" value="Phage_integrase"/>
    <property type="match status" value="1"/>
</dbReference>
<evidence type="ECO:0000313" key="3">
    <source>
        <dbReference type="EMBL" id="SDX84209.1"/>
    </source>
</evidence>
<gene>
    <name evidence="3" type="ORF">SAMN03080603_00826</name>
</gene>